<dbReference type="Proteomes" id="UP000095287">
    <property type="component" value="Unplaced"/>
</dbReference>
<proteinExistence type="predicted"/>
<protein>
    <submittedName>
        <fullName evidence="2">F-box domain-containing protein</fullName>
    </submittedName>
</protein>
<evidence type="ECO:0000313" key="1">
    <source>
        <dbReference type="Proteomes" id="UP000095287"/>
    </source>
</evidence>
<dbReference type="AlphaFoldDB" id="A0A1I7ZKM3"/>
<dbReference type="WBParaSite" id="L893_g2735.t1">
    <property type="protein sequence ID" value="L893_g2735.t1"/>
    <property type="gene ID" value="L893_g2735"/>
</dbReference>
<sequence>MSFADLSPDVILDVLSILDFPTVPVPSSSNPAKLPEEPDFDAFYKFHEVSGPWNDALLRLKYRDIKKTLYDQVKVDFHSGELLLFPSQDFKRYQHAYCPVFFDEDLSRIQKLRTHTIAIDGDEEEELSKTRSSTTTDLNALASLFSKPQELTVKNLTKAHSLEMRFLALLSHDFTDIRIENVRGQGKALKKFLSHALHSSKLRYFRLSKCDTYKALAEDILEHVKSDSCRYVLLEQPRIKFGFDFYEKLLNWWQSEGAGKQRLVKFALSRSDGKRMQEMVGGQNISCYRSHDRCSKSAMYIGIENCQNVRVEMKVFNKDVKVSNKGI</sequence>
<evidence type="ECO:0000313" key="2">
    <source>
        <dbReference type="WBParaSite" id="L893_g2735.t1"/>
    </source>
</evidence>
<organism evidence="1 2">
    <name type="scientific">Steinernema glaseri</name>
    <dbReference type="NCBI Taxonomy" id="37863"/>
    <lineage>
        <taxon>Eukaryota</taxon>
        <taxon>Metazoa</taxon>
        <taxon>Ecdysozoa</taxon>
        <taxon>Nematoda</taxon>
        <taxon>Chromadorea</taxon>
        <taxon>Rhabditida</taxon>
        <taxon>Tylenchina</taxon>
        <taxon>Panagrolaimomorpha</taxon>
        <taxon>Strongyloidoidea</taxon>
        <taxon>Steinernematidae</taxon>
        <taxon>Steinernema</taxon>
    </lineage>
</organism>
<reference evidence="2" key="1">
    <citation type="submission" date="2016-11" db="UniProtKB">
        <authorList>
            <consortium name="WormBaseParasite"/>
        </authorList>
    </citation>
    <scope>IDENTIFICATION</scope>
</reference>
<name>A0A1I7ZKM3_9BILA</name>
<keyword evidence="1" id="KW-1185">Reference proteome</keyword>
<accession>A0A1I7ZKM3</accession>